<reference evidence="5 6" key="1">
    <citation type="journal article" date="2010" name="Nature">
        <title>The Ectocarpus genome and the independent evolution of multicellularity in brown algae.</title>
        <authorList>
            <person name="Cock J.M."/>
            <person name="Sterck L."/>
            <person name="Rouze P."/>
            <person name="Scornet D."/>
            <person name="Allen A.E."/>
            <person name="Amoutzias G."/>
            <person name="Anthouard V."/>
            <person name="Artiguenave F."/>
            <person name="Aury J.M."/>
            <person name="Badger J.H."/>
            <person name="Beszteri B."/>
            <person name="Billiau K."/>
            <person name="Bonnet E."/>
            <person name="Bothwell J.H."/>
            <person name="Bowler C."/>
            <person name="Boyen C."/>
            <person name="Brownlee C."/>
            <person name="Carrano C.J."/>
            <person name="Charrier B."/>
            <person name="Cho G.Y."/>
            <person name="Coelho S.M."/>
            <person name="Collen J."/>
            <person name="Corre E."/>
            <person name="Da Silva C."/>
            <person name="Delage L."/>
            <person name="Delaroque N."/>
            <person name="Dittami S.M."/>
            <person name="Doulbeau S."/>
            <person name="Elias M."/>
            <person name="Farnham G."/>
            <person name="Gachon C.M."/>
            <person name="Gschloessl B."/>
            <person name="Heesch S."/>
            <person name="Jabbari K."/>
            <person name="Jubin C."/>
            <person name="Kawai H."/>
            <person name="Kimura K."/>
            <person name="Kloareg B."/>
            <person name="Kupper F.C."/>
            <person name="Lang D."/>
            <person name="Le Bail A."/>
            <person name="Leblanc C."/>
            <person name="Lerouge P."/>
            <person name="Lohr M."/>
            <person name="Lopez P.J."/>
            <person name="Martens C."/>
            <person name="Maumus F."/>
            <person name="Michel G."/>
            <person name="Miranda-Saavedra D."/>
            <person name="Morales J."/>
            <person name="Moreau H."/>
            <person name="Motomura T."/>
            <person name="Nagasato C."/>
            <person name="Napoli C.A."/>
            <person name="Nelson D.R."/>
            <person name="Nyvall-Collen P."/>
            <person name="Peters A.F."/>
            <person name="Pommier C."/>
            <person name="Potin P."/>
            <person name="Poulain J."/>
            <person name="Quesneville H."/>
            <person name="Read B."/>
            <person name="Rensing S.A."/>
            <person name="Ritter A."/>
            <person name="Rousvoal S."/>
            <person name="Samanta M."/>
            <person name="Samson G."/>
            <person name="Schroeder D.C."/>
            <person name="Segurens B."/>
            <person name="Strittmatter M."/>
            <person name="Tonon T."/>
            <person name="Tregear J.W."/>
            <person name="Valentin K."/>
            <person name="von Dassow P."/>
            <person name="Yamagishi T."/>
            <person name="Van de Peer Y."/>
            <person name="Wincker P."/>
        </authorList>
    </citation>
    <scope>NUCLEOTIDE SEQUENCE [LARGE SCALE GENOMIC DNA]</scope>
    <source>
        <strain evidence="6">Ec32 / CCAP1310/4</strain>
    </source>
</reference>
<dbReference type="GO" id="GO:0005737">
    <property type="term" value="C:cytoplasm"/>
    <property type="evidence" value="ECO:0007669"/>
    <property type="project" value="TreeGrafter"/>
</dbReference>
<evidence type="ECO:0000256" key="3">
    <source>
        <dbReference type="PROSITE-ProRule" id="PRU00023"/>
    </source>
</evidence>
<dbReference type="Pfam" id="PF12796">
    <property type="entry name" value="Ank_2"/>
    <property type="match status" value="1"/>
</dbReference>
<dbReference type="SUPFAM" id="SSF48403">
    <property type="entry name" value="Ankyrin repeat"/>
    <property type="match status" value="1"/>
</dbReference>
<dbReference type="PANTHER" id="PTHR24198:SF165">
    <property type="entry name" value="ANKYRIN REPEAT-CONTAINING PROTEIN-RELATED"/>
    <property type="match status" value="1"/>
</dbReference>
<evidence type="ECO:0000313" key="6">
    <source>
        <dbReference type="Proteomes" id="UP000002630"/>
    </source>
</evidence>
<proteinExistence type="predicted"/>
<protein>
    <submittedName>
        <fullName evidence="5">Ankyrin repeat protein</fullName>
    </submittedName>
</protein>
<accession>D7G6J8</accession>
<dbReference type="InterPro" id="IPR036770">
    <property type="entry name" value="Ankyrin_rpt-contain_sf"/>
</dbReference>
<dbReference type="OrthoDB" id="10431103at2759"/>
<evidence type="ECO:0000256" key="1">
    <source>
        <dbReference type="ARBA" id="ARBA00022737"/>
    </source>
</evidence>
<dbReference type="PROSITE" id="PS50297">
    <property type="entry name" value="ANK_REP_REGION"/>
    <property type="match status" value="3"/>
</dbReference>
<keyword evidence="1" id="KW-0677">Repeat</keyword>
<evidence type="ECO:0000313" key="5">
    <source>
        <dbReference type="EMBL" id="CBJ27583.1"/>
    </source>
</evidence>
<dbReference type="PROSITE" id="PS50088">
    <property type="entry name" value="ANK_REPEAT"/>
    <property type="match status" value="3"/>
</dbReference>
<dbReference type="EMBL" id="FN649728">
    <property type="protein sequence ID" value="CBJ27583.1"/>
    <property type="molecule type" value="Genomic_DNA"/>
</dbReference>
<dbReference type="SMART" id="SM00248">
    <property type="entry name" value="ANK"/>
    <property type="match status" value="5"/>
</dbReference>
<dbReference type="Gene3D" id="1.25.40.20">
    <property type="entry name" value="Ankyrin repeat-containing domain"/>
    <property type="match status" value="2"/>
</dbReference>
<dbReference type="InParanoid" id="D7G6J8"/>
<dbReference type="STRING" id="2880.D7G6J8"/>
<evidence type="ECO:0000256" key="4">
    <source>
        <dbReference type="SAM" id="MobiDB-lite"/>
    </source>
</evidence>
<feature type="repeat" description="ANK" evidence="3">
    <location>
        <begin position="248"/>
        <end position="283"/>
    </location>
</feature>
<dbReference type="Proteomes" id="UP000002630">
    <property type="component" value="Linkage Group LG03"/>
</dbReference>
<gene>
    <name evidence="5" type="ORF">Esi_0075_0069</name>
</gene>
<feature type="repeat" description="ANK" evidence="3">
    <location>
        <begin position="291"/>
        <end position="323"/>
    </location>
</feature>
<keyword evidence="6" id="KW-1185">Reference proteome</keyword>
<feature type="repeat" description="ANK" evidence="3">
    <location>
        <begin position="356"/>
        <end position="388"/>
    </location>
</feature>
<dbReference type="eggNOG" id="KOG4177">
    <property type="taxonomic scope" value="Eukaryota"/>
</dbReference>
<feature type="region of interest" description="Disordered" evidence="4">
    <location>
        <begin position="459"/>
        <end position="495"/>
    </location>
</feature>
<sequence length="576" mass="62208">MSTRDGPSNEPHTMKPTPEMVVRKGQPRGLWKELARIDGDNRGRDFWDSREAGLGMLLRFIEPLIMETGGELNAVLEPYDDATLLEQHGADVFDLFVRLASEELWGQWIFLLLEVSASGRSAIAFQRLFPLCPEEIWSDQHNIINLLRRVVIVGHNTEVLSTLLEIDGALPLPSGFVRDLVEGAVRGGSVEVMSTLLAVDSVLSQVQEVDDAGYSSLPILSIAAFLGGRSMVAALIKAGAPLEFQSRRGRPPLATAVASDRDEALGIVRDLLAVGADVNNVGHNDQTKGPFGNSPLCLAAAKNKEGMMDLLLAAGADLGNERVDILPLHAAAHHHSCGALQRLISAGASVHQLDSRGRSALHVACLHNCEGAVKLLLQYNARVTLLCDGGLSPFDVVAMAVLNRRQLNRCWGLRRRPSTLNSNETSVADRILEMLRRASAWERRGWLVLMRHRIAHDPLAAGSSSRPPSFVESEFGDQTATPHDSETKEDANDGGCELSVHGDIDLAGASPRGTAPSEAIEGRSGHAFTLETPAVDSSSPNGGGKVQVCESLRCAVEWLVQCPDEVGIFRETLAFL</sequence>
<evidence type="ECO:0000256" key="2">
    <source>
        <dbReference type="ARBA" id="ARBA00023043"/>
    </source>
</evidence>
<dbReference type="EMBL" id="FN648981">
    <property type="protein sequence ID" value="CBJ27583.1"/>
    <property type="molecule type" value="Genomic_DNA"/>
</dbReference>
<dbReference type="AlphaFoldDB" id="D7G6J8"/>
<dbReference type="PANTHER" id="PTHR24198">
    <property type="entry name" value="ANKYRIN REPEAT AND PROTEIN KINASE DOMAIN-CONTAINING PROTEIN"/>
    <property type="match status" value="1"/>
</dbReference>
<keyword evidence="2 3" id="KW-0040">ANK repeat</keyword>
<name>D7G6J8_ECTSI</name>
<dbReference type="InterPro" id="IPR002110">
    <property type="entry name" value="Ankyrin_rpt"/>
</dbReference>
<organism evidence="5 6">
    <name type="scientific">Ectocarpus siliculosus</name>
    <name type="common">Brown alga</name>
    <name type="synonym">Conferva siliculosa</name>
    <dbReference type="NCBI Taxonomy" id="2880"/>
    <lineage>
        <taxon>Eukaryota</taxon>
        <taxon>Sar</taxon>
        <taxon>Stramenopiles</taxon>
        <taxon>Ochrophyta</taxon>
        <taxon>PX clade</taxon>
        <taxon>Phaeophyceae</taxon>
        <taxon>Ectocarpales</taxon>
        <taxon>Ectocarpaceae</taxon>
        <taxon>Ectocarpus</taxon>
    </lineage>
</organism>